<dbReference type="InterPro" id="IPR026350">
    <property type="entry name" value="GxxExxY"/>
</dbReference>
<name>A0AAU7VHX0_9FIRM</name>
<proteinExistence type="predicted"/>
<organism evidence="1">
    <name type="scientific">Proteinivorax tanatarense</name>
    <dbReference type="NCBI Taxonomy" id="1260629"/>
    <lineage>
        <taxon>Bacteria</taxon>
        <taxon>Bacillati</taxon>
        <taxon>Bacillota</taxon>
        <taxon>Clostridia</taxon>
        <taxon>Eubacteriales</taxon>
        <taxon>Proteinivoracaceae</taxon>
        <taxon>Proteinivorax</taxon>
    </lineage>
</organism>
<gene>
    <name evidence="1" type="ORF">PRVXT_001651</name>
</gene>
<reference evidence="1" key="1">
    <citation type="journal article" date="2013" name="Extremophiles">
        <title>Proteinivorax tanatarense gen. nov., sp. nov., an anaerobic, haloalkaliphilic, proteolytic bacterium isolated from a decaying algal bloom, and proposal of Proteinivoraceae fam. nov.</title>
        <authorList>
            <person name="Kevbrin V."/>
            <person name="Boltyanskaya Y."/>
            <person name="Zhilina T."/>
            <person name="Kolganova T."/>
            <person name="Lavrentjeva E."/>
            <person name="Kuznetsov B."/>
        </authorList>
    </citation>
    <scope>NUCLEOTIDE SEQUENCE</scope>
    <source>
        <strain evidence="1">Z-910T</strain>
    </source>
</reference>
<accession>A0AAU7VHX0</accession>
<sequence length="122" mass="14004">MLLYEKLAKDVLDASIEVHKILGSNLLEANYEKALFHELRLRGFDCKRQEPINVYYKGVEIGIYYADIVVEDKIILELKSATSLCNEHLAQVIHYLSATDYSLGLLINFGAKKLEFKRVLKN</sequence>
<dbReference type="NCBIfam" id="TIGR04256">
    <property type="entry name" value="GxxExxY"/>
    <property type="match status" value="1"/>
</dbReference>
<dbReference type="AlphaFoldDB" id="A0AAU7VHX0"/>
<dbReference type="EMBL" id="CP158367">
    <property type="protein sequence ID" value="XBX73657.1"/>
    <property type="molecule type" value="Genomic_DNA"/>
</dbReference>
<protein>
    <submittedName>
        <fullName evidence="1">GxxExxY protein</fullName>
    </submittedName>
</protein>
<dbReference type="Pfam" id="PF13366">
    <property type="entry name" value="PDDEXK_3"/>
    <property type="match status" value="1"/>
</dbReference>
<dbReference type="RefSeq" id="WP_350342419.1">
    <property type="nucleotide sequence ID" value="NZ_CP158367.1"/>
</dbReference>
<evidence type="ECO:0000313" key="1">
    <source>
        <dbReference type="EMBL" id="XBX73657.1"/>
    </source>
</evidence>
<reference evidence="1" key="2">
    <citation type="submission" date="2024-06" db="EMBL/GenBank/DDBJ databases">
        <authorList>
            <person name="Petrova K.O."/>
            <person name="Toshchakov S.V."/>
            <person name="Boltjanskaja Y.V."/>
            <person name="Kevbrin V."/>
        </authorList>
    </citation>
    <scope>NUCLEOTIDE SEQUENCE</scope>
    <source>
        <strain evidence="1">Z-910T</strain>
    </source>
</reference>